<dbReference type="AlphaFoldDB" id="A0AAE3WGS3"/>
<comment type="caution">
    <text evidence="1">The sequence shown here is derived from an EMBL/GenBank/DDBJ whole genome shotgun (WGS) entry which is preliminary data.</text>
</comment>
<dbReference type="InterPro" id="IPR036390">
    <property type="entry name" value="WH_DNA-bd_sf"/>
</dbReference>
<dbReference type="RefSeq" id="WP_309415396.1">
    <property type="nucleotide sequence ID" value="NZ_CP187658.1"/>
</dbReference>
<dbReference type="InterPro" id="IPR019650">
    <property type="entry name" value="DUF2513"/>
</dbReference>
<dbReference type="SUPFAM" id="SSF46785">
    <property type="entry name" value="Winged helix' DNA-binding domain"/>
    <property type="match status" value="1"/>
</dbReference>
<dbReference type="EMBL" id="VKQA01000001">
    <property type="protein sequence ID" value="MDR4249014.1"/>
    <property type="molecule type" value="Genomic_DNA"/>
</dbReference>
<proteinExistence type="predicted"/>
<sequence length="127" mass="14605">MSTIKRDMSLIREILIYLEEDDNPTTWRIISIDGREPKEVSYHLKLLTEARMIEGRNAGVDQYLSWYARSLTNDGHDLLDSMRNETVFNKVKKDLGETFSSISLGVIKEICIDATKQWAKSKIGIQP</sequence>
<name>A0AAE3WGS3_BACPU</name>
<gene>
    <name evidence="1" type="ORF">FO508_01455</name>
</gene>
<evidence type="ECO:0000313" key="1">
    <source>
        <dbReference type="EMBL" id="MDR4249014.1"/>
    </source>
</evidence>
<dbReference type="Proteomes" id="UP001182042">
    <property type="component" value="Unassembled WGS sequence"/>
</dbReference>
<accession>A0AAE3WGS3</accession>
<organism evidence="1 2">
    <name type="scientific">Bacillus pumilus</name>
    <name type="common">Bacillus mesentericus</name>
    <dbReference type="NCBI Taxonomy" id="1408"/>
    <lineage>
        <taxon>Bacteria</taxon>
        <taxon>Bacillati</taxon>
        <taxon>Bacillota</taxon>
        <taxon>Bacilli</taxon>
        <taxon>Bacillales</taxon>
        <taxon>Bacillaceae</taxon>
        <taxon>Bacillus</taxon>
    </lineage>
</organism>
<protein>
    <submittedName>
        <fullName evidence="1">DUF2513 domain-containing protein</fullName>
    </submittedName>
</protein>
<dbReference type="Pfam" id="PF10711">
    <property type="entry name" value="DUF2513"/>
    <property type="match status" value="1"/>
</dbReference>
<reference evidence="1" key="1">
    <citation type="submission" date="2019-07" db="EMBL/GenBank/DDBJ databases">
        <title>Phylogenomic Reclassification of ATCC Bacillus Strains and Various Taxa within the Genus Bacillus.</title>
        <authorList>
            <person name="Riojas M.A."/>
            <person name="Frank A.M."/>
            <person name="Fenn S.L."/>
            <person name="King S."/>
            <person name="Brower S."/>
            <person name="Hazbon M.H."/>
        </authorList>
    </citation>
    <scope>NUCLEOTIDE SEQUENCE</scope>
    <source>
        <strain evidence="1">ATCC 27142</strain>
    </source>
</reference>
<evidence type="ECO:0000313" key="2">
    <source>
        <dbReference type="Proteomes" id="UP001182042"/>
    </source>
</evidence>